<protein>
    <submittedName>
        <fullName evidence="1">Uncharacterized protein</fullName>
    </submittedName>
</protein>
<gene>
    <name evidence="1" type="ORF">Srubr_30190</name>
</gene>
<accession>A0ABQ3RBF1</accession>
<organism evidence="1 2">
    <name type="scientific">Streptomyces rubradiris</name>
    <name type="common">Streptomyces achromogenes subsp. rubradiris</name>
    <dbReference type="NCBI Taxonomy" id="285531"/>
    <lineage>
        <taxon>Bacteria</taxon>
        <taxon>Bacillati</taxon>
        <taxon>Actinomycetota</taxon>
        <taxon>Actinomycetes</taxon>
        <taxon>Kitasatosporales</taxon>
        <taxon>Streptomycetaceae</taxon>
        <taxon>Streptomyces</taxon>
    </lineage>
</organism>
<keyword evidence="2" id="KW-1185">Reference proteome</keyword>
<evidence type="ECO:0000313" key="1">
    <source>
        <dbReference type="EMBL" id="GHI53173.1"/>
    </source>
</evidence>
<evidence type="ECO:0000313" key="2">
    <source>
        <dbReference type="Proteomes" id="UP000646738"/>
    </source>
</evidence>
<proteinExistence type="predicted"/>
<dbReference type="Proteomes" id="UP000646738">
    <property type="component" value="Unassembled WGS sequence"/>
</dbReference>
<sequence>MVPAGQAVRQGGRRLVQRAALFGTASDTVLALPATAGRAVTLTSATKTCNGQARTARARMSA</sequence>
<dbReference type="EMBL" id="BNEA01000015">
    <property type="protein sequence ID" value="GHI53173.1"/>
    <property type="molecule type" value="Genomic_DNA"/>
</dbReference>
<name>A0ABQ3RBF1_STRRR</name>
<reference evidence="2" key="1">
    <citation type="submission" date="2023-07" db="EMBL/GenBank/DDBJ databases">
        <title>Whole genome shotgun sequence of Streptomyces achromogenes subsp. rubradiris NBRC 14000.</title>
        <authorList>
            <person name="Komaki H."/>
            <person name="Tamura T."/>
        </authorList>
    </citation>
    <scope>NUCLEOTIDE SEQUENCE [LARGE SCALE GENOMIC DNA]</scope>
    <source>
        <strain evidence="2">NBRC 14000</strain>
    </source>
</reference>
<comment type="caution">
    <text evidence="1">The sequence shown here is derived from an EMBL/GenBank/DDBJ whole genome shotgun (WGS) entry which is preliminary data.</text>
</comment>